<evidence type="ECO:0000256" key="1">
    <source>
        <dbReference type="ARBA" id="ARBA00022700"/>
    </source>
</evidence>
<dbReference type="FunFam" id="1.10.167.10:FF:000001">
    <property type="entry name" value="Putative regulator of g-protein signaling 12"/>
    <property type="match status" value="1"/>
</dbReference>
<dbReference type="PROSITE" id="PS50132">
    <property type="entry name" value="RGS"/>
    <property type="match status" value="1"/>
</dbReference>
<dbReference type="EMBL" id="VBQZ03000112">
    <property type="protein sequence ID" value="MXQ94475.1"/>
    <property type="molecule type" value="Genomic_DNA"/>
</dbReference>
<dbReference type="InterPro" id="IPR016137">
    <property type="entry name" value="RGS"/>
</dbReference>
<feature type="domain" description="RGS" evidence="3">
    <location>
        <begin position="149"/>
        <end position="255"/>
    </location>
</feature>
<organism evidence="4 5">
    <name type="scientific">Bos mutus</name>
    <name type="common">wild yak</name>
    <dbReference type="NCBI Taxonomy" id="72004"/>
    <lineage>
        <taxon>Eukaryota</taxon>
        <taxon>Metazoa</taxon>
        <taxon>Chordata</taxon>
        <taxon>Craniata</taxon>
        <taxon>Vertebrata</taxon>
        <taxon>Euteleostomi</taxon>
        <taxon>Mammalia</taxon>
        <taxon>Eutheria</taxon>
        <taxon>Laurasiatheria</taxon>
        <taxon>Artiodactyla</taxon>
        <taxon>Ruminantia</taxon>
        <taxon>Pecora</taxon>
        <taxon>Bovidae</taxon>
        <taxon>Bovinae</taxon>
        <taxon>Bos</taxon>
    </lineage>
</organism>
<dbReference type="SUPFAM" id="SSF48097">
    <property type="entry name" value="Regulator of G-protein signaling, RGS"/>
    <property type="match status" value="1"/>
</dbReference>
<dbReference type="PANTHER" id="PTHR10845">
    <property type="entry name" value="REGULATOR OF G PROTEIN SIGNALING"/>
    <property type="match status" value="1"/>
</dbReference>
<proteinExistence type="predicted"/>
<feature type="compositionally biased region" description="Low complexity" evidence="2">
    <location>
        <begin position="14"/>
        <end position="29"/>
    </location>
</feature>
<sequence>MAQAQRPAPPPGPSASCPGSHSHGPGSVTPSPPDAAALPECRRLIHIFTDQISKVTATADSLGNARWKAQAYRSAGGTAVAPRREGLRCWGSFITAEGGPCKSLRDTIVPPGRMRDPKAWMDQHFLIGTNISLSAIYDAAGRHRACKDGPVVYAAYLKTEHSDENIKFWMACETYKKTASQWSRTSRAKKLYKVYIQPQSPREINIDSSTREAIIKNIQEPTQTCFEEAQKIVYMHMERDSYPRFLKSEMYQKLLKTIQANNNS</sequence>
<dbReference type="SMART" id="SM00315">
    <property type="entry name" value="RGS"/>
    <property type="match status" value="1"/>
</dbReference>
<evidence type="ECO:0000313" key="5">
    <source>
        <dbReference type="Proteomes" id="UP000322234"/>
    </source>
</evidence>
<dbReference type="GO" id="GO:0009968">
    <property type="term" value="P:negative regulation of signal transduction"/>
    <property type="evidence" value="ECO:0007669"/>
    <property type="project" value="UniProtKB-KW"/>
</dbReference>
<evidence type="ECO:0000313" key="4">
    <source>
        <dbReference type="EMBL" id="MXQ94475.1"/>
    </source>
</evidence>
<protein>
    <recommendedName>
        <fullName evidence="3">RGS domain-containing protein</fullName>
    </recommendedName>
</protein>
<evidence type="ECO:0000259" key="3">
    <source>
        <dbReference type="PROSITE" id="PS50132"/>
    </source>
</evidence>
<dbReference type="Proteomes" id="UP000322234">
    <property type="component" value="Unassembled WGS sequence"/>
</dbReference>
<evidence type="ECO:0000256" key="2">
    <source>
        <dbReference type="SAM" id="MobiDB-lite"/>
    </source>
</evidence>
<dbReference type="InterPro" id="IPR036305">
    <property type="entry name" value="RGS_sf"/>
</dbReference>
<keyword evidence="5" id="KW-1185">Reference proteome</keyword>
<dbReference type="InterPro" id="IPR044926">
    <property type="entry name" value="RGS_subdomain_2"/>
</dbReference>
<gene>
    <name evidence="4" type="ORF">E5288_WYG009288</name>
</gene>
<feature type="region of interest" description="Disordered" evidence="2">
    <location>
        <begin position="1"/>
        <end position="35"/>
    </location>
</feature>
<accession>A0A6B0RXD4</accession>
<name>A0A6B0RXD4_9CETA</name>
<keyword evidence="1" id="KW-0734">Signal transduction inhibitor</keyword>
<dbReference type="AlphaFoldDB" id="A0A6B0RXD4"/>
<comment type="caution">
    <text evidence="4">The sequence shown here is derived from an EMBL/GenBank/DDBJ whole genome shotgun (WGS) entry which is preliminary data.</text>
</comment>
<reference evidence="4" key="1">
    <citation type="submission" date="2019-10" db="EMBL/GenBank/DDBJ databases">
        <title>The sequence and de novo assembly of the wild yak genome.</title>
        <authorList>
            <person name="Liu Y."/>
        </authorList>
    </citation>
    <scope>NUCLEOTIDE SEQUENCE [LARGE SCALE GENOMIC DNA]</scope>
    <source>
        <strain evidence="4">WY2019</strain>
    </source>
</reference>
<dbReference type="Pfam" id="PF00615">
    <property type="entry name" value="RGS"/>
    <property type="match status" value="1"/>
</dbReference>
<dbReference type="PRINTS" id="PR01301">
    <property type="entry name" value="RGSPROTEIN"/>
</dbReference>
<dbReference type="Gene3D" id="1.10.167.10">
    <property type="entry name" value="Regulator of G-protein Signalling 4, domain 2"/>
    <property type="match status" value="1"/>
</dbReference>
<dbReference type="PANTHER" id="PTHR10845:SF32">
    <property type="entry name" value="REGULATOR OF G-PROTEIN SIGNALING 13"/>
    <property type="match status" value="1"/>
</dbReference>